<dbReference type="InterPro" id="IPR002645">
    <property type="entry name" value="STAS_dom"/>
</dbReference>
<organism evidence="2 3">
    <name type="scientific">Lampropedia aestuarii</name>
    <dbReference type="NCBI Taxonomy" id="2562762"/>
    <lineage>
        <taxon>Bacteria</taxon>
        <taxon>Pseudomonadati</taxon>
        <taxon>Pseudomonadota</taxon>
        <taxon>Betaproteobacteria</taxon>
        <taxon>Burkholderiales</taxon>
        <taxon>Comamonadaceae</taxon>
        <taxon>Lampropedia</taxon>
    </lineage>
</organism>
<dbReference type="EMBL" id="SSWX01000005">
    <property type="protein sequence ID" value="THJ34866.1"/>
    <property type="molecule type" value="Genomic_DNA"/>
</dbReference>
<comment type="caution">
    <text evidence="2">The sequence shown here is derived from an EMBL/GenBank/DDBJ whole genome shotgun (WGS) entry which is preliminary data.</text>
</comment>
<evidence type="ECO:0000259" key="1">
    <source>
        <dbReference type="PROSITE" id="PS50801"/>
    </source>
</evidence>
<dbReference type="Proteomes" id="UP000306236">
    <property type="component" value="Unassembled WGS sequence"/>
</dbReference>
<feature type="domain" description="STAS" evidence="1">
    <location>
        <begin position="1"/>
        <end position="99"/>
    </location>
</feature>
<reference evidence="2 3" key="1">
    <citation type="submission" date="2019-04" db="EMBL/GenBank/DDBJ databases">
        <title>Lampropedia sp YIM MLB12 draf genome.</title>
        <authorList>
            <person name="Wang Y.-X."/>
        </authorList>
    </citation>
    <scope>NUCLEOTIDE SEQUENCE [LARGE SCALE GENOMIC DNA]</scope>
    <source>
        <strain evidence="2 3">YIM MLB12</strain>
    </source>
</reference>
<dbReference type="OrthoDB" id="9156744at2"/>
<dbReference type="Gene3D" id="3.30.750.24">
    <property type="entry name" value="STAS domain"/>
    <property type="match status" value="1"/>
</dbReference>
<dbReference type="Pfam" id="PF13466">
    <property type="entry name" value="STAS_2"/>
    <property type="match status" value="1"/>
</dbReference>
<dbReference type="AlphaFoldDB" id="A0A4S5BXZ3"/>
<evidence type="ECO:0000313" key="3">
    <source>
        <dbReference type="Proteomes" id="UP000306236"/>
    </source>
</evidence>
<dbReference type="SUPFAM" id="SSF52091">
    <property type="entry name" value="SpoIIaa-like"/>
    <property type="match status" value="1"/>
</dbReference>
<keyword evidence="3" id="KW-1185">Reference proteome</keyword>
<dbReference type="InterPro" id="IPR058548">
    <property type="entry name" value="MlaB-like_STAS"/>
</dbReference>
<accession>A0A4S5BXZ3</accession>
<dbReference type="InterPro" id="IPR036513">
    <property type="entry name" value="STAS_dom_sf"/>
</dbReference>
<protein>
    <submittedName>
        <fullName evidence="2">STAS domain-containing protein</fullName>
    </submittedName>
</protein>
<sequence length="99" mass="10625">MLNLQLPVRLTRDEVVGWVRDIEPLLKQAKASGETVAVDASALKQFDSSALAALLAVHRETQSLGVAFAGVQGMSVTLQSLAQVYGIDELLPQVPEPEQ</sequence>
<gene>
    <name evidence="2" type="ORF">E8K88_05065</name>
</gene>
<dbReference type="RefSeq" id="WP_136405579.1">
    <property type="nucleotide sequence ID" value="NZ_SSWX01000005.1"/>
</dbReference>
<name>A0A4S5BXZ3_9BURK</name>
<evidence type="ECO:0000313" key="2">
    <source>
        <dbReference type="EMBL" id="THJ34866.1"/>
    </source>
</evidence>
<dbReference type="PROSITE" id="PS50801">
    <property type="entry name" value="STAS"/>
    <property type="match status" value="1"/>
</dbReference>
<proteinExistence type="predicted"/>